<feature type="coiled-coil region" evidence="1">
    <location>
        <begin position="93"/>
        <end position="153"/>
    </location>
</feature>
<reference evidence="2 3" key="1">
    <citation type="submission" date="2007-03" db="EMBL/GenBank/DDBJ databases">
        <authorList>
            <person name="Stal L."/>
            <person name="Ferriera S."/>
            <person name="Johnson J."/>
            <person name="Kravitz S."/>
            <person name="Beeson K."/>
            <person name="Sutton G."/>
            <person name="Rogers Y.-H."/>
            <person name="Friedman R."/>
            <person name="Frazier M."/>
            <person name="Venter J.C."/>
        </authorList>
    </citation>
    <scope>NUCLEOTIDE SEQUENCE [LARGE SCALE GENOMIC DNA]</scope>
    <source>
        <strain evidence="2 3">CCY0110</strain>
    </source>
</reference>
<dbReference type="eggNOG" id="ENOG502ZBAA">
    <property type="taxonomic scope" value="Bacteria"/>
</dbReference>
<sequence length="216" mass="25286">MADITREEMRDRLGNIEQIRDLLFGNTIREYEKRFQQCEQNIGKLTRDFSLFETETRDRLDQIQDSLTTEIRSVASSLDKKLKYLSMTTHEQINQLEKELDSTAKNNSRSIESLNQNITGQTDLLRNDLVQTKDKLQKSMQSLREELFEIIQNELVNLKDNKVSRTDLADILFELCVKIKGDEFVTEFPENTEQNSHTELFLLEQKASLESESNEE</sequence>
<protein>
    <submittedName>
        <fullName evidence="2">Uncharacterized protein</fullName>
    </submittedName>
</protein>
<dbReference type="EMBL" id="AAXW01000032">
    <property type="protein sequence ID" value="EAZ90000.1"/>
    <property type="molecule type" value="Genomic_DNA"/>
</dbReference>
<evidence type="ECO:0000256" key="1">
    <source>
        <dbReference type="SAM" id="Coils"/>
    </source>
</evidence>
<dbReference type="RefSeq" id="WP_008276881.1">
    <property type="nucleotide sequence ID" value="NZ_AAXW01000032.1"/>
</dbReference>
<comment type="caution">
    <text evidence="2">The sequence shown here is derived from an EMBL/GenBank/DDBJ whole genome shotgun (WGS) entry which is preliminary data.</text>
</comment>
<gene>
    <name evidence="2" type="ORF">CY0110_20695</name>
</gene>
<name>A3IU26_9CHRO</name>
<accession>A3IU26</accession>
<dbReference type="Proteomes" id="UP000003781">
    <property type="component" value="Unassembled WGS sequence"/>
</dbReference>
<dbReference type="OrthoDB" id="5623405at2"/>
<evidence type="ECO:0000313" key="2">
    <source>
        <dbReference type="EMBL" id="EAZ90000.1"/>
    </source>
</evidence>
<dbReference type="Gene3D" id="1.20.120.20">
    <property type="entry name" value="Apolipoprotein"/>
    <property type="match status" value="1"/>
</dbReference>
<evidence type="ECO:0000313" key="3">
    <source>
        <dbReference type="Proteomes" id="UP000003781"/>
    </source>
</evidence>
<dbReference type="AlphaFoldDB" id="A3IU26"/>
<keyword evidence="3" id="KW-1185">Reference proteome</keyword>
<proteinExistence type="predicted"/>
<keyword evidence="1" id="KW-0175">Coiled coil</keyword>
<organism evidence="2 3">
    <name type="scientific">Crocosphaera chwakensis CCY0110</name>
    <dbReference type="NCBI Taxonomy" id="391612"/>
    <lineage>
        <taxon>Bacteria</taxon>
        <taxon>Bacillati</taxon>
        <taxon>Cyanobacteriota</taxon>
        <taxon>Cyanophyceae</taxon>
        <taxon>Oscillatoriophycideae</taxon>
        <taxon>Chroococcales</taxon>
        <taxon>Aphanothecaceae</taxon>
        <taxon>Crocosphaera</taxon>
        <taxon>Crocosphaera chwakensis</taxon>
    </lineage>
</organism>